<keyword evidence="4" id="KW-1185">Reference proteome</keyword>
<gene>
    <name evidence="3" type="ORF">POF45_27855</name>
</gene>
<proteinExistence type="predicted"/>
<dbReference type="Proteomes" id="UP001159100">
    <property type="component" value="Unassembled WGS sequence"/>
</dbReference>
<comment type="caution">
    <text evidence="3">The sequence shown here is derived from an EMBL/GenBank/DDBJ whole genome shotgun (WGS) entry which is preliminary data.</text>
</comment>
<feature type="region of interest" description="Disordered" evidence="1">
    <location>
        <begin position="96"/>
        <end position="137"/>
    </location>
</feature>
<organism evidence="3 4">
    <name type="scientific">Pseudomonas fungipugnans</name>
    <dbReference type="NCBI Taxonomy" id="3024217"/>
    <lineage>
        <taxon>Bacteria</taxon>
        <taxon>Pseudomonadati</taxon>
        <taxon>Pseudomonadota</taxon>
        <taxon>Gammaproteobacteria</taxon>
        <taxon>Pseudomonadales</taxon>
        <taxon>Pseudomonadaceae</taxon>
        <taxon>Pseudomonas</taxon>
    </lineage>
</organism>
<accession>A0ABT6QWE3</accession>
<evidence type="ECO:0000256" key="1">
    <source>
        <dbReference type="SAM" id="MobiDB-lite"/>
    </source>
</evidence>
<dbReference type="CDD" id="cd14744">
    <property type="entry name" value="PAAR_CT_2"/>
    <property type="match status" value="1"/>
</dbReference>
<evidence type="ECO:0000259" key="2">
    <source>
        <dbReference type="Pfam" id="PF15607"/>
    </source>
</evidence>
<dbReference type="InterPro" id="IPR008727">
    <property type="entry name" value="PAAR_motif"/>
</dbReference>
<feature type="compositionally biased region" description="Low complexity" evidence="1">
    <location>
        <begin position="96"/>
        <end position="125"/>
    </location>
</feature>
<evidence type="ECO:0000313" key="3">
    <source>
        <dbReference type="EMBL" id="MDI2595209.1"/>
    </source>
</evidence>
<dbReference type="InterPro" id="IPR028946">
    <property type="entry name" value="Ntox44"/>
</dbReference>
<feature type="domain" description="Bacterial toxin 44" evidence="2">
    <location>
        <begin position="220"/>
        <end position="338"/>
    </location>
</feature>
<dbReference type="EMBL" id="JARBWL010000002">
    <property type="protein sequence ID" value="MDI2595209.1"/>
    <property type="molecule type" value="Genomic_DNA"/>
</dbReference>
<dbReference type="RefSeq" id="WP_282317232.1">
    <property type="nucleotide sequence ID" value="NZ_JARBWL010000002.1"/>
</dbReference>
<protein>
    <submittedName>
        <fullName evidence="3">Polymorphic toxin type 44 domain-containing protein</fullName>
    </submittedName>
</protein>
<sequence>MSDGYFIGQGDKTTCGGMVLDGDPRVDILGLLHACEGDRVSCGVDGKTYQIYGGISHMESHGRLMAGTLDSFSGCPCRAQLIPSVFTASYQNQNEARPVPQAARASAQPASYSDRSTTTSSQQTTPKPAANYAASPSIPKANSTTCNHPDQMEALATYIAGEMNTNIHDPAVLKMKELINYDTNKAAAEFLKLPWYARLAGPPDFNTIAWTNKLEAMVIWTQKVGQDMEWDHKPKLRKLFPGVRHKQGQYDYYYDIWSNIHYGYVGIIGGLSESVLLDGAGAEQIVSDSGRKAEEMWKKPKEEWELPGPHLTTSLSDGLRAFDDAPDRVSVSIGVKLANHHPHGGITAKMVMDEVLAVAPENWGDGIRVHECN</sequence>
<dbReference type="Pfam" id="PF15607">
    <property type="entry name" value="Ntox44"/>
    <property type="match status" value="1"/>
</dbReference>
<dbReference type="Pfam" id="PF05488">
    <property type="entry name" value="PAAR_motif"/>
    <property type="match status" value="1"/>
</dbReference>
<evidence type="ECO:0000313" key="4">
    <source>
        <dbReference type="Proteomes" id="UP001159100"/>
    </source>
</evidence>
<reference evidence="3 4" key="1">
    <citation type="submission" date="2023-02" db="EMBL/GenBank/DDBJ databases">
        <title>Pseudomonas chrutzelriedensis sp. nov., a potently antifungal strain isolated from moss.</title>
        <authorList>
            <person name="Schnyder A."/>
            <person name="Kalawong R."/>
            <person name="Eberl L."/>
            <person name="Agnoli K."/>
        </authorList>
    </citation>
    <scope>NUCLEOTIDE SEQUENCE [LARGE SCALE GENOMIC DNA]</scope>
    <source>
        <strain evidence="3 4">681</strain>
    </source>
</reference>
<name>A0ABT6QWE3_9PSED</name>